<dbReference type="SUPFAM" id="SSF57667">
    <property type="entry name" value="beta-beta-alpha zinc fingers"/>
    <property type="match status" value="1"/>
</dbReference>
<dbReference type="AlphaFoldDB" id="A0A564YNL8"/>
<feature type="domain" description="C2H2-type" evidence="1">
    <location>
        <begin position="23"/>
        <end position="45"/>
    </location>
</feature>
<dbReference type="EMBL" id="CABIJS010000288">
    <property type="protein sequence ID" value="VUZ48298.1"/>
    <property type="molecule type" value="Genomic_DNA"/>
</dbReference>
<dbReference type="Proteomes" id="UP000321570">
    <property type="component" value="Unassembled WGS sequence"/>
</dbReference>
<keyword evidence="3" id="KW-1185">Reference proteome</keyword>
<sequence>MDTDEESSRTLSVKEPSWLQPYCSWCRKIFENMNEYMKHLQSRLHDFHVKISHYDRNQIHPLGWIMPRCGDHVRIHWGRYHNAVGQVMCVNRTKSTLDIYIYSMNEEIIAKNIPFYAVLKVRDGV</sequence>
<evidence type="ECO:0000313" key="3">
    <source>
        <dbReference type="Proteomes" id="UP000321570"/>
    </source>
</evidence>
<gene>
    <name evidence="2" type="ORF">WMSIL1_LOCUS7711</name>
</gene>
<proteinExistence type="predicted"/>
<dbReference type="InterPro" id="IPR036236">
    <property type="entry name" value="Znf_C2H2_sf"/>
</dbReference>
<evidence type="ECO:0000259" key="1">
    <source>
        <dbReference type="PROSITE" id="PS00028"/>
    </source>
</evidence>
<organism evidence="2 3">
    <name type="scientific">Hymenolepis diminuta</name>
    <name type="common">Rat tapeworm</name>
    <dbReference type="NCBI Taxonomy" id="6216"/>
    <lineage>
        <taxon>Eukaryota</taxon>
        <taxon>Metazoa</taxon>
        <taxon>Spiralia</taxon>
        <taxon>Lophotrochozoa</taxon>
        <taxon>Platyhelminthes</taxon>
        <taxon>Cestoda</taxon>
        <taxon>Eucestoda</taxon>
        <taxon>Cyclophyllidea</taxon>
        <taxon>Hymenolepididae</taxon>
        <taxon>Hymenolepis</taxon>
    </lineage>
</organism>
<accession>A0A564YNL8</accession>
<evidence type="ECO:0000313" key="2">
    <source>
        <dbReference type="EMBL" id="VUZ48298.1"/>
    </source>
</evidence>
<feature type="non-terminal residue" evidence="2">
    <location>
        <position position="125"/>
    </location>
</feature>
<name>A0A564YNL8_HYMDI</name>
<protein>
    <recommendedName>
        <fullName evidence="1">C2H2-type domain-containing protein</fullName>
    </recommendedName>
</protein>
<dbReference type="PROSITE" id="PS00028">
    <property type="entry name" value="ZINC_FINGER_C2H2_1"/>
    <property type="match status" value="1"/>
</dbReference>
<reference evidence="2 3" key="1">
    <citation type="submission" date="2019-07" db="EMBL/GenBank/DDBJ databases">
        <authorList>
            <person name="Jastrzebski P J."/>
            <person name="Paukszto L."/>
            <person name="Jastrzebski P J."/>
        </authorList>
    </citation>
    <scope>NUCLEOTIDE SEQUENCE [LARGE SCALE GENOMIC DNA]</scope>
    <source>
        <strain evidence="2 3">WMS-il1</strain>
    </source>
</reference>
<dbReference type="InterPro" id="IPR013087">
    <property type="entry name" value="Znf_C2H2_type"/>
</dbReference>